<evidence type="ECO:0000313" key="4">
    <source>
        <dbReference type="EMBL" id="MTD10079.1"/>
    </source>
</evidence>
<feature type="domain" description="DUF3298" evidence="1">
    <location>
        <begin position="208"/>
        <end position="285"/>
    </location>
</feature>
<dbReference type="Proteomes" id="UP000473854">
    <property type="component" value="Unassembled WGS sequence"/>
</dbReference>
<evidence type="ECO:0000259" key="1">
    <source>
        <dbReference type="Pfam" id="PF11738"/>
    </source>
</evidence>
<keyword evidence="7" id="KW-1185">Reference proteome</keyword>
<dbReference type="EMBL" id="WLYL01000002">
    <property type="protein sequence ID" value="MTD10079.1"/>
    <property type="molecule type" value="Genomic_DNA"/>
</dbReference>
<evidence type="ECO:0000313" key="3">
    <source>
        <dbReference type="EMBL" id="MDY6550270.1"/>
    </source>
</evidence>
<dbReference type="InterPro" id="IPR037126">
    <property type="entry name" value="PdaC/RsiV-like_sf"/>
</dbReference>
<dbReference type="PROSITE" id="PS51257">
    <property type="entry name" value="PROKAR_LIPOPROTEIN"/>
    <property type="match status" value="1"/>
</dbReference>
<protein>
    <submittedName>
        <fullName evidence="4">DUF3298 domain-containing protein</fullName>
    </submittedName>
    <submittedName>
        <fullName evidence="2">RsiV family protein</fullName>
    </submittedName>
</protein>
<dbReference type="EMBL" id="JAXHPL010000002">
    <property type="protein sequence ID" value="MDY6485714.1"/>
    <property type="molecule type" value="Genomic_DNA"/>
</dbReference>
<dbReference type="EMBL" id="JAXHPO010000018">
    <property type="protein sequence ID" value="MDY6550270.1"/>
    <property type="molecule type" value="Genomic_DNA"/>
</dbReference>
<dbReference type="AlphaFoldDB" id="A0A6L6GC14"/>
<dbReference type="Pfam" id="PF11738">
    <property type="entry name" value="DUF3298"/>
    <property type="match status" value="1"/>
</dbReference>
<evidence type="ECO:0000313" key="5">
    <source>
        <dbReference type="Proteomes" id="UP000473854"/>
    </source>
</evidence>
<evidence type="ECO:0000313" key="6">
    <source>
        <dbReference type="Proteomes" id="UP001278995"/>
    </source>
</evidence>
<dbReference type="Gene3D" id="3.90.640.20">
    <property type="entry name" value="Heat-shock cognate protein, ATPase"/>
    <property type="match status" value="1"/>
</dbReference>
<sequence>MLKNKTIFVMSTLAIAISLGACQPKQTEKQEDSQQTQVDQQKVELVGNTEKLSLNLPECKDKNCPELDIERLNSNQKFIDQVIDQKILELLREVVTLSPNEAHQENSASAVEASSALSVKNVKTPKMELEEKVAPYTKAFLDLDAEIKALSANHSINLMIKPKILNSDGSLVTVVLNSSNYLGGAHGSSSQTYFNFDLDTQKQVTLSDIVEKDKLKQLDAKAYEAFKAWIIESEIATNVDEYEQAWKFKLSDNFNLGKKGLILQYGEYEIGPYVVGLPRLVIPYDQLNGIIQAKYLPESTKVSNAASEVATKETK</sequence>
<reference evidence="2 6" key="2">
    <citation type="submission" date="2023-11" db="EMBL/GenBank/DDBJ databases">
        <title>The common occurrence of Acinetobacte faecalis in cattle feces and its emended description.</title>
        <authorList>
            <person name="Kyselkova M."/>
            <person name="Xanthopoulou K."/>
            <person name="Shestivska V."/>
            <person name="Spanelova P."/>
            <person name="Maixnerova M."/>
            <person name="Higgins P.G."/>
            <person name="Nemec A."/>
        </authorList>
    </citation>
    <scope>NUCLEOTIDE SEQUENCE [LARGE SCALE GENOMIC DNA]</scope>
    <source>
        <strain evidence="2 6">ANC 7483</strain>
    </source>
</reference>
<evidence type="ECO:0000313" key="2">
    <source>
        <dbReference type="EMBL" id="MDY6485714.1"/>
    </source>
</evidence>
<reference evidence="3 7" key="4">
    <citation type="journal article" date="2024" name="Syst. Appl. Microbiol.">
        <title>Evidence for the occurrence of Acinetobacter faecalis in cattle feces and its emended description.</title>
        <authorList>
            <person name="Kyselkova M."/>
            <person name="Xanthopoulou K."/>
            <person name="Shestivska V."/>
            <person name="Spanelova P."/>
            <person name="Maixnerova M."/>
            <person name="Higgins P.G."/>
            <person name="Nemec A."/>
        </authorList>
    </citation>
    <scope>NUCLEOTIDE SEQUENCE [LARGE SCALE GENOMIC DNA]</scope>
    <source>
        <strain evidence="3 7">ANC 7225</strain>
    </source>
</reference>
<evidence type="ECO:0000313" key="7">
    <source>
        <dbReference type="Proteomes" id="UP001284094"/>
    </source>
</evidence>
<dbReference type="Proteomes" id="UP001278995">
    <property type="component" value="Unassembled WGS sequence"/>
</dbReference>
<reference evidence="3" key="3">
    <citation type="submission" date="2023-11" db="EMBL/GenBank/DDBJ databases">
        <authorList>
            <person name="Kyselkova M."/>
            <person name="Xanthopoulou K."/>
            <person name="Shestivska V."/>
            <person name="Spanelova P."/>
            <person name="Maixnerova M."/>
            <person name="Higgins P.G."/>
            <person name="Nemec A."/>
        </authorList>
    </citation>
    <scope>NUCLEOTIDE SEQUENCE</scope>
    <source>
        <strain evidence="3">ANC 7225</strain>
    </source>
</reference>
<proteinExistence type="predicted"/>
<reference evidence="4 5" key="1">
    <citation type="submission" date="2019-11" db="EMBL/GenBank/DDBJ databases">
        <authorList>
            <person name="An D."/>
        </authorList>
    </citation>
    <scope>NUCLEOTIDE SEQUENCE [LARGE SCALE GENOMIC DNA]</scope>
    <source>
        <strain evidence="4 5">YIM 103518</strain>
    </source>
</reference>
<dbReference type="RefSeq" id="WP_154771744.1">
    <property type="nucleotide sequence ID" value="NZ_JAXHPI010000006.1"/>
</dbReference>
<organism evidence="4 5">
    <name type="scientific">Acinetobacter faecalis</name>
    <dbReference type="NCBI Taxonomy" id="2665161"/>
    <lineage>
        <taxon>Bacteria</taxon>
        <taxon>Pseudomonadati</taxon>
        <taxon>Pseudomonadota</taxon>
        <taxon>Gammaproteobacteria</taxon>
        <taxon>Moraxellales</taxon>
        <taxon>Moraxellaceae</taxon>
        <taxon>Acinetobacter</taxon>
    </lineage>
</organism>
<gene>
    <name evidence="4" type="ORF">GIX10_01220</name>
    <name evidence="3" type="ORF">SKM48_05815</name>
    <name evidence="2" type="ORF">SKM51_00525</name>
</gene>
<dbReference type="InterPro" id="IPR021729">
    <property type="entry name" value="DUF3298"/>
</dbReference>
<dbReference type="Gene3D" id="3.30.565.40">
    <property type="entry name" value="Fervidobacterium nodosum Rt17-B1 like"/>
    <property type="match status" value="1"/>
</dbReference>
<name>A0A6L6GC14_9GAMM</name>
<accession>A0A6L6GC14</accession>
<comment type="caution">
    <text evidence="4">The sequence shown here is derived from an EMBL/GenBank/DDBJ whole genome shotgun (WGS) entry which is preliminary data.</text>
</comment>
<dbReference type="Proteomes" id="UP001284094">
    <property type="component" value="Unassembled WGS sequence"/>
</dbReference>